<proteinExistence type="predicted"/>
<feature type="transmembrane region" description="Helical" evidence="1">
    <location>
        <begin position="65"/>
        <end position="86"/>
    </location>
</feature>
<sequence>MFGKSLRPFGDMNSAAVLITVYLIAGYMKKYDIKLSKFISWCIFIGGLILELISIMVLRNHGDKMIHFTYGIIPMVSAFGLFNIGISMKSFYNKFINYIASSVLAAYLITEDPFIRMWLWNDFLHVSKLQNYNYFFFLLYGIVISILLVIVCCLIDKIYEQIEKMIGAK</sequence>
<name>A1YVF9_LACJH</name>
<organism evidence="2">
    <name type="scientific">Lactobacillus johnsonii</name>
    <dbReference type="NCBI Taxonomy" id="33959"/>
    <lineage>
        <taxon>Bacteria</taxon>
        <taxon>Bacillati</taxon>
        <taxon>Bacillota</taxon>
        <taxon>Bacilli</taxon>
        <taxon>Lactobacillales</taxon>
        <taxon>Lactobacillaceae</taxon>
        <taxon>Lactobacillus</taxon>
    </lineage>
</organism>
<feature type="transmembrane region" description="Helical" evidence="1">
    <location>
        <begin position="40"/>
        <end position="59"/>
    </location>
</feature>
<dbReference type="AlphaFoldDB" id="A1YVF9"/>
<protein>
    <submittedName>
        <fullName evidence="2">Uncharacterized protein</fullName>
    </submittedName>
</protein>
<accession>A1YVF9</accession>
<keyword evidence="1" id="KW-0812">Transmembrane</keyword>
<dbReference type="EMBL" id="EF138835">
    <property type="protein sequence ID" value="ABM21442.1"/>
    <property type="molecule type" value="Genomic_DNA"/>
</dbReference>
<evidence type="ECO:0000313" key="2">
    <source>
        <dbReference type="EMBL" id="ABM21442.1"/>
    </source>
</evidence>
<keyword evidence="1" id="KW-1133">Transmembrane helix</keyword>
<reference evidence="2" key="1">
    <citation type="journal article" date="2007" name="J. Bacteriol.">
        <title>Similarity and differences in the Lactobacillus acidophilus group identified by polyphasic analysis and comparative genomics.</title>
        <authorList>
            <person name="Berger B."/>
            <person name="Pridmore R.D."/>
            <person name="Barretto C."/>
            <person name="Delmas-Julien F."/>
            <person name="Schreiber K."/>
            <person name="Arigoni F."/>
            <person name="Brussow H."/>
        </authorList>
    </citation>
    <scope>NUCLEOTIDE SEQUENCE</scope>
    <source>
        <strain evidence="2">NCC 2767</strain>
    </source>
</reference>
<feature type="transmembrane region" description="Helical" evidence="1">
    <location>
        <begin position="12"/>
        <end position="28"/>
    </location>
</feature>
<evidence type="ECO:0000256" key="1">
    <source>
        <dbReference type="SAM" id="Phobius"/>
    </source>
</evidence>
<feature type="transmembrane region" description="Helical" evidence="1">
    <location>
        <begin position="98"/>
        <end position="120"/>
    </location>
</feature>
<keyword evidence="1" id="KW-0472">Membrane</keyword>
<feature type="transmembrane region" description="Helical" evidence="1">
    <location>
        <begin position="132"/>
        <end position="155"/>
    </location>
</feature>
<gene>
    <name evidence="2" type="ORF">NCC2767LJ0019</name>
</gene>